<dbReference type="Pfam" id="PF07766">
    <property type="entry name" value="LETM1_RBD"/>
    <property type="match status" value="1"/>
</dbReference>
<comment type="subcellular location">
    <subcellularLocation>
        <location evidence="1">Mitochondrion inner membrane</location>
        <topology evidence="1">Single-pass membrane protein</topology>
    </subcellularLocation>
</comment>
<dbReference type="InterPro" id="IPR044202">
    <property type="entry name" value="LETM1/MDM38-like"/>
</dbReference>
<keyword evidence="3" id="KW-0999">Mitochondrion inner membrane</keyword>
<evidence type="ECO:0000256" key="6">
    <source>
        <dbReference type="ARBA" id="ARBA00023136"/>
    </source>
</evidence>
<evidence type="ECO:0000256" key="7">
    <source>
        <dbReference type="PROSITE-ProRule" id="PRU01094"/>
    </source>
</evidence>
<protein>
    <recommendedName>
        <fullName evidence="9">Letm1 RBD domain-containing protein</fullName>
    </recommendedName>
</protein>
<evidence type="ECO:0000256" key="1">
    <source>
        <dbReference type="ARBA" id="ARBA00004434"/>
    </source>
</evidence>
<dbReference type="Proteomes" id="UP000481153">
    <property type="component" value="Unassembled WGS sequence"/>
</dbReference>
<dbReference type="PANTHER" id="PTHR14009:SF1">
    <property type="entry name" value="MITOCHONDRIAL PROTON_CALCIUM EXCHANGER PROTEIN"/>
    <property type="match status" value="1"/>
</dbReference>
<evidence type="ECO:0000259" key="9">
    <source>
        <dbReference type="PROSITE" id="PS51758"/>
    </source>
</evidence>
<evidence type="ECO:0000256" key="2">
    <source>
        <dbReference type="ARBA" id="ARBA00022692"/>
    </source>
</evidence>
<evidence type="ECO:0000256" key="4">
    <source>
        <dbReference type="ARBA" id="ARBA00022989"/>
    </source>
</evidence>
<evidence type="ECO:0000256" key="8">
    <source>
        <dbReference type="SAM" id="Phobius"/>
    </source>
</evidence>
<dbReference type="GO" id="GO:0043022">
    <property type="term" value="F:ribosome binding"/>
    <property type="evidence" value="ECO:0007669"/>
    <property type="project" value="InterPro"/>
</dbReference>
<evidence type="ECO:0000313" key="11">
    <source>
        <dbReference type="Proteomes" id="UP000481153"/>
    </source>
</evidence>
<comment type="caution">
    <text evidence="10">The sequence shown here is derived from an EMBL/GenBank/DDBJ whole genome shotgun (WGS) entry which is preliminary data.</text>
</comment>
<accession>A0A6G0XQ24</accession>
<feature type="domain" description="Letm1 RBD" evidence="9">
    <location>
        <begin position="129"/>
        <end position="322"/>
    </location>
</feature>
<dbReference type="GO" id="GO:0030003">
    <property type="term" value="P:intracellular monoatomic cation homeostasis"/>
    <property type="evidence" value="ECO:0007669"/>
    <property type="project" value="TreeGrafter"/>
</dbReference>
<dbReference type="AlphaFoldDB" id="A0A6G0XQ24"/>
<keyword evidence="6 8" id="KW-0472">Membrane</keyword>
<proteinExistence type="predicted"/>
<gene>
    <name evidence="10" type="ORF">Ae201684_002508</name>
</gene>
<dbReference type="InterPro" id="IPR033122">
    <property type="entry name" value="LETM1-like_RBD"/>
</dbReference>
<dbReference type="PROSITE" id="PS51758">
    <property type="entry name" value="LETM1_RBD"/>
    <property type="match status" value="1"/>
</dbReference>
<dbReference type="GO" id="GO:0005743">
    <property type="term" value="C:mitochondrial inner membrane"/>
    <property type="evidence" value="ECO:0007669"/>
    <property type="project" value="UniProtKB-SubCell"/>
</dbReference>
<sequence>MLAIVAAAGRPHGRFGRVQGVLLLKPQIFYAAMSTEKQSKFQTIKKKVIDPFVVGAKDLIRENREAWASRSKLQANPDVVLSRREMFVLRQAPRDLIKSLPLLIAFAIPVVGYVAPVLGYYYPKWLLPWQFWTAEDKAEFLEEDVRKKATFYPEVASLVASIDSSNTFLQDAAAAYAKDTDREKMDPKTLPEFRELFESPGALEKLSTKHLRLLLRATSASPFVGFYAYLPKDTIVQRLERRASEISVDDLLLLQPNGVKDLSVQELIFACEERGLVVPYKDEDACRVALEEWLSMYDTKQPRAQPSSLLLHAPILADFKRD</sequence>
<organism evidence="10 11">
    <name type="scientific">Aphanomyces euteiches</name>
    <dbReference type="NCBI Taxonomy" id="100861"/>
    <lineage>
        <taxon>Eukaryota</taxon>
        <taxon>Sar</taxon>
        <taxon>Stramenopiles</taxon>
        <taxon>Oomycota</taxon>
        <taxon>Saprolegniomycetes</taxon>
        <taxon>Saprolegniales</taxon>
        <taxon>Verrucalvaceae</taxon>
        <taxon>Aphanomyces</taxon>
    </lineage>
</organism>
<keyword evidence="5 7" id="KW-0496">Mitochondrion</keyword>
<keyword evidence="11" id="KW-1185">Reference proteome</keyword>
<dbReference type="VEuPathDB" id="FungiDB:AeMF1_002903"/>
<dbReference type="OrthoDB" id="73691at2759"/>
<name>A0A6G0XQ24_9STRA</name>
<keyword evidence="4 8" id="KW-1133">Transmembrane helix</keyword>
<evidence type="ECO:0000256" key="5">
    <source>
        <dbReference type="ARBA" id="ARBA00023128"/>
    </source>
</evidence>
<feature type="transmembrane region" description="Helical" evidence="8">
    <location>
        <begin position="100"/>
        <end position="122"/>
    </location>
</feature>
<dbReference type="EMBL" id="VJMJ01000026">
    <property type="protein sequence ID" value="KAF0742608.1"/>
    <property type="molecule type" value="Genomic_DNA"/>
</dbReference>
<evidence type="ECO:0000256" key="3">
    <source>
        <dbReference type="ARBA" id="ARBA00022792"/>
    </source>
</evidence>
<keyword evidence="2 8" id="KW-0812">Transmembrane</keyword>
<reference evidence="10 11" key="1">
    <citation type="submission" date="2019-07" db="EMBL/GenBank/DDBJ databases">
        <title>Genomics analysis of Aphanomyces spp. identifies a new class of oomycete effector associated with host adaptation.</title>
        <authorList>
            <person name="Gaulin E."/>
        </authorList>
    </citation>
    <scope>NUCLEOTIDE SEQUENCE [LARGE SCALE GENOMIC DNA]</scope>
    <source>
        <strain evidence="10 11">ATCC 201684</strain>
    </source>
</reference>
<evidence type="ECO:0000313" key="10">
    <source>
        <dbReference type="EMBL" id="KAF0742608.1"/>
    </source>
</evidence>
<dbReference type="PANTHER" id="PTHR14009">
    <property type="entry name" value="LEUCINE ZIPPER-EF-HAND CONTAINING TRANSMEMBRANE PROTEIN"/>
    <property type="match status" value="1"/>
</dbReference>